<comment type="subunit">
    <text evidence="6 7">Interacts with MinD and FtsZ.</text>
</comment>
<reference evidence="11" key="1">
    <citation type="submission" date="2016-11" db="EMBL/GenBank/DDBJ databases">
        <authorList>
            <person name="Varghese N."/>
            <person name="Submissions S."/>
        </authorList>
    </citation>
    <scope>NUCLEOTIDE SEQUENCE [LARGE SCALE GENOMIC DNA]</scope>
    <source>
        <strain evidence="11">DSM 2635</strain>
    </source>
</reference>
<dbReference type="GO" id="GO:0051302">
    <property type="term" value="P:regulation of cell division"/>
    <property type="evidence" value="ECO:0007669"/>
    <property type="project" value="InterPro"/>
</dbReference>
<dbReference type="PANTHER" id="PTHR34108">
    <property type="entry name" value="SEPTUM SITE-DETERMINING PROTEIN MINC"/>
    <property type="match status" value="1"/>
</dbReference>
<dbReference type="InterPro" id="IPR013033">
    <property type="entry name" value="MinC"/>
</dbReference>
<evidence type="ECO:0000256" key="2">
    <source>
        <dbReference type="ARBA" id="ARBA00022618"/>
    </source>
</evidence>
<feature type="domain" description="Septum formation inhibitor MinC C-terminal" evidence="8">
    <location>
        <begin position="125"/>
        <end position="225"/>
    </location>
</feature>
<evidence type="ECO:0000256" key="1">
    <source>
        <dbReference type="ARBA" id="ARBA00006291"/>
    </source>
</evidence>
<dbReference type="InterPro" id="IPR007874">
    <property type="entry name" value="MinC_N"/>
</dbReference>
<comment type="similarity">
    <text evidence="1 7">Belongs to the MinC family.</text>
</comment>
<dbReference type="HAMAP" id="MF_00267">
    <property type="entry name" value="MinC"/>
    <property type="match status" value="1"/>
</dbReference>
<dbReference type="SUPFAM" id="SSF63848">
    <property type="entry name" value="Cell-division inhibitor MinC, C-terminal domain"/>
    <property type="match status" value="2"/>
</dbReference>
<dbReference type="Pfam" id="PF03775">
    <property type="entry name" value="MinC_C"/>
    <property type="match status" value="1"/>
</dbReference>
<evidence type="ECO:0000256" key="4">
    <source>
        <dbReference type="ARBA" id="ARBA00023306"/>
    </source>
</evidence>
<evidence type="ECO:0000259" key="9">
    <source>
        <dbReference type="Pfam" id="PF05209"/>
    </source>
</evidence>
<protein>
    <recommendedName>
        <fullName evidence="7">Probable septum site-determining protein MinC</fullName>
    </recommendedName>
</protein>
<proteinExistence type="inferred from homology"/>
<feature type="domain" description="Septum formation inhibitor MinC N-terminal" evidence="9">
    <location>
        <begin position="12"/>
        <end position="74"/>
    </location>
</feature>
<dbReference type="GO" id="GO:0000917">
    <property type="term" value="P:division septum assembly"/>
    <property type="evidence" value="ECO:0007669"/>
    <property type="project" value="UniProtKB-KW"/>
</dbReference>
<dbReference type="PANTHER" id="PTHR34108:SF1">
    <property type="entry name" value="SEPTUM SITE-DETERMINING PROTEIN MINC"/>
    <property type="match status" value="1"/>
</dbReference>
<gene>
    <name evidence="7" type="primary">minC</name>
    <name evidence="10" type="ORF">SAMN04488530_11315</name>
</gene>
<dbReference type="OrthoDB" id="9790810at2"/>
<accession>A0A1M5P6C8</accession>
<organism evidence="10 11">
    <name type="scientific">Asaccharospora irregularis DSM 2635</name>
    <dbReference type="NCBI Taxonomy" id="1121321"/>
    <lineage>
        <taxon>Bacteria</taxon>
        <taxon>Bacillati</taxon>
        <taxon>Bacillota</taxon>
        <taxon>Clostridia</taxon>
        <taxon>Peptostreptococcales</taxon>
        <taxon>Peptostreptococcaceae</taxon>
        <taxon>Asaccharospora</taxon>
    </lineage>
</organism>
<name>A0A1M5P6C8_9FIRM</name>
<evidence type="ECO:0000256" key="7">
    <source>
        <dbReference type="HAMAP-Rule" id="MF_00267"/>
    </source>
</evidence>
<evidence type="ECO:0000256" key="5">
    <source>
        <dbReference type="ARBA" id="ARBA00025606"/>
    </source>
</evidence>
<keyword evidence="3 7" id="KW-0717">Septation</keyword>
<dbReference type="AlphaFoldDB" id="A0A1M5P6C8"/>
<dbReference type="Proteomes" id="UP000243255">
    <property type="component" value="Unassembled WGS sequence"/>
</dbReference>
<dbReference type="EMBL" id="FQWX01000013">
    <property type="protein sequence ID" value="SHG97381.1"/>
    <property type="molecule type" value="Genomic_DNA"/>
</dbReference>
<keyword evidence="4 7" id="KW-0131">Cell cycle</keyword>
<dbReference type="InterPro" id="IPR036145">
    <property type="entry name" value="MinC_C_sf"/>
</dbReference>
<evidence type="ECO:0000256" key="3">
    <source>
        <dbReference type="ARBA" id="ARBA00023210"/>
    </source>
</evidence>
<evidence type="ECO:0000256" key="6">
    <source>
        <dbReference type="ARBA" id="ARBA00046874"/>
    </source>
</evidence>
<dbReference type="STRING" id="1121321.SAMN04488530_11315"/>
<sequence>MSLKELNTQGLVEFKGNKSGIIVNIKGEAPFEEIKKVIIDKLESYVGFFSGAKICKINCDYLDDIEILDIKDSITSKFDVGFIEDIENEEIREFNTKYVNNLRSGEDVRFEGDVVVLNDMKPGSQVNSTLNTVVLGNISPGARVVSGGNVVVMGEIEGFVHAGANGNEAAYVIARKLNPKILQIAGNIAEAPDEEDTCVEEEDTREDRKFSGPEIAFINDGRIVIESYL</sequence>
<dbReference type="GO" id="GO:1901891">
    <property type="term" value="P:regulation of cell septum assembly"/>
    <property type="evidence" value="ECO:0007669"/>
    <property type="project" value="InterPro"/>
</dbReference>
<dbReference type="Pfam" id="PF05209">
    <property type="entry name" value="MinC_N"/>
    <property type="match status" value="1"/>
</dbReference>
<dbReference type="Gene3D" id="2.160.20.70">
    <property type="match status" value="1"/>
</dbReference>
<dbReference type="RefSeq" id="WP_073125836.1">
    <property type="nucleotide sequence ID" value="NZ_BAABCH010000098.1"/>
</dbReference>
<keyword evidence="2 7" id="KW-0132">Cell division</keyword>
<dbReference type="InterPro" id="IPR005526">
    <property type="entry name" value="Septum_form_inhib_MinC_C"/>
</dbReference>
<evidence type="ECO:0000259" key="8">
    <source>
        <dbReference type="Pfam" id="PF03775"/>
    </source>
</evidence>
<evidence type="ECO:0000313" key="11">
    <source>
        <dbReference type="Proteomes" id="UP000243255"/>
    </source>
</evidence>
<dbReference type="GO" id="GO:0000902">
    <property type="term" value="P:cell morphogenesis"/>
    <property type="evidence" value="ECO:0007669"/>
    <property type="project" value="InterPro"/>
</dbReference>
<keyword evidence="11" id="KW-1185">Reference proteome</keyword>
<dbReference type="InterPro" id="IPR016098">
    <property type="entry name" value="CAP/MinC_C"/>
</dbReference>
<evidence type="ECO:0000313" key="10">
    <source>
        <dbReference type="EMBL" id="SHG97381.1"/>
    </source>
</evidence>
<comment type="function">
    <text evidence="5 7">Cell division inhibitor that blocks the formation of polar Z ring septums. Rapidly oscillates between the poles of the cell to destabilize FtsZ filaments that have formed before they mature into polar Z rings. Prevents FtsZ polymerization.</text>
</comment>